<evidence type="ECO:0000259" key="2">
    <source>
        <dbReference type="Pfam" id="PF12766"/>
    </source>
</evidence>
<protein>
    <recommendedName>
        <fullName evidence="2">Pyridoxamine 5'-phosphate oxidase Alr4036 family FMN-binding domain-containing protein</fullName>
    </recommendedName>
</protein>
<name>A0A1V6PJ62_PENDC</name>
<reference evidence="4" key="1">
    <citation type="journal article" date="2017" name="Nat. Microbiol.">
        <title>Global analysis of biosynthetic gene clusters reveals vast potential of secondary metabolite production in Penicillium species.</title>
        <authorList>
            <person name="Nielsen J.C."/>
            <person name="Grijseels S."/>
            <person name="Prigent S."/>
            <person name="Ji B."/>
            <person name="Dainat J."/>
            <person name="Nielsen K.F."/>
            <person name="Frisvad J.C."/>
            <person name="Workman M."/>
            <person name="Nielsen J."/>
        </authorList>
    </citation>
    <scope>NUCLEOTIDE SEQUENCE [LARGE SCALE GENOMIC DNA]</scope>
    <source>
        <strain evidence="4">IBT 11843</strain>
    </source>
</reference>
<dbReference type="SUPFAM" id="SSF50475">
    <property type="entry name" value="FMN-binding split barrel"/>
    <property type="match status" value="1"/>
</dbReference>
<sequence>MPLALVAKGSLNQLRTISCKFTAPRIYPAIHPVPLSISTTSRMAPRAPWRDILASHLEKAPAHDFSIATVDYDAQGRAVPRVRTCGCRGFFPELELHPKGQQDIDEQVEDGGNPPLYESDMLTFTTDIRMEKLWQLKKSGFDPPIEAMFWLKDSMAQWRVKGRAYALGGPPSALWSPQEEADEELSRRELAQNLRRKTNGSGDPAKWTWDKAVTKYFANHSPIMRGSFRSPRPGQPRSEAPENPAIGMGQKVTDLHDPVARKNFRVVVIEPEEVELLDLTNLEDAKRWKWTLAREDRPENHWVQTELWP</sequence>
<dbReference type="STRING" id="69771.A0A1V6PJ62"/>
<accession>A0A1V6PJ62</accession>
<dbReference type="InterPro" id="IPR012349">
    <property type="entry name" value="Split_barrel_FMN-bd"/>
</dbReference>
<evidence type="ECO:0000313" key="4">
    <source>
        <dbReference type="Proteomes" id="UP000191522"/>
    </source>
</evidence>
<dbReference type="InterPro" id="IPR024624">
    <property type="entry name" value="Pyridox_Oxase_Alr4036_FMN-bd"/>
</dbReference>
<dbReference type="PANTHER" id="PTHR28243">
    <property type="entry name" value="AGL049CP"/>
    <property type="match status" value="1"/>
</dbReference>
<feature type="region of interest" description="Disordered" evidence="1">
    <location>
        <begin position="224"/>
        <end position="250"/>
    </location>
</feature>
<dbReference type="GO" id="GO:0010181">
    <property type="term" value="F:FMN binding"/>
    <property type="evidence" value="ECO:0007669"/>
    <property type="project" value="InterPro"/>
</dbReference>
<dbReference type="OMA" id="DCPTFTT"/>
<gene>
    <name evidence="3" type="ORF">PENDEC_c004G04110</name>
</gene>
<dbReference type="Gene3D" id="2.30.110.10">
    <property type="entry name" value="Electron Transport, Fmn-binding Protein, Chain A"/>
    <property type="match status" value="1"/>
</dbReference>
<dbReference type="AlphaFoldDB" id="A0A1V6PJ62"/>
<proteinExistence type="predicted"/>
<keyword evidence="4" id="KW-1185">Reference proteome</keyword>
<evidence type="ECO:0000256" key="1">
    <source>
        <dbReference type="SAM" id="MobiDB-lite"/>
    </source>
</evidence>
<dbReference type="Proteomes" id="UP000191522">
    <property type="component" value="Unassembled WGS sequence"/>
</dbReference>
<dbReference type="EMBL" id="MDYL01000004">
    <property type="protein sequence ID" value="OQD76566.1"/>
    <property type="molecule type" value="Genomic_DNA"/>
</dbReference>
<dbReference type="PANTHER" id="PTHR28243:SF1">
    <property type="entry name" value="PYRIDOXAMINE 5'-PHOSPHATE OXIDASE ALR4036 FAMILY FMN-BINDING DOMAIN-CONTAINING PROTEIN"/>
    <property type="match status" value="1"/>
</dbReference>
<dbReference type="OrthoDB" id="5394411at2759"/>
<dbReference type="Pfam" id="PF12766">
    <property type="entry name" value="Pyridox_oxase_2"/>
    <property type="match status" value="1"/>
</dbReference>
<feature type="domain" description="Pyridoxamine 5'-phosphate oxidase Alr4036 family FMN-binding" evidence="2">
    <location>
        <begin position="47"/>
        <end position="166"/>
    </location>
</feature>
<evidence type="ECO:0000313" key="3">
    <source>
        <dbReference type="EMBL" id="OQD76566.1"/>
    </source>
</evidence>
<organism evidence="3 4">
    <name type="scientific">Penicillium decumbens</name>
    <dbReference type="NCBI Taxonomy" id="69771"/>
    <lineage>
        <taxon>Eukaryota</taxon>
        <taxon>Fungi</taxon>
        <taxon>Dikarya</taxon>
        <taxon>Ascomycota</taxon>
        <taxon>Pezizomycotina</taxon>
        <taxon>Eurotiomycetes</taxon>
        <taxon>Eurotiomycetidae</taxon>
        <taxon>Eurotiales</taxon>
        <taxon>Aspergillaceae</taxon>
        <taxon>Penicillium</taxon>
    </lineage>
</organism>
<comment type="caution">
    <text evidence="3">The sequence shown here is derived from an EMBL/GenBank/DDBJ whole genome shotgun (WGS) entry which is preliminary data.</text>
</comment>